<dbReference type="PATRIC" id="fig|304371.9.peg.2355"/>
<dbReference type="InParanoid" id="D1Z114"/>
<dbReference type="InterPro" id="IPR009057">
    <property type="entry name" value="Homeodomain-like_sf"/>
</dbReference>
<feature type="domain" description="HTH tetR-type" evidence="5">
    <location>
        <begin position="12"/>
        <end position="72"/>
    </location>
</feature>
<dbReference type="PANTHER" id="PTHR30055">
    <property type="entry name" value="HTH-TYPE TRANSCRIPTIONAL REGULATOR RUTR"/>
    <property type="match status" value="1"/>
</dbReference>
<dbReference type="InterPro" id="IPR050109">
    <property type="entry name" value="HTH-type_TetR-like_transc_reg"/>
</dbReference>
<dbReference type="AlphaFoldDB" id="D1Z114"/>
<dbReference type="EMBL" id="AP011532">
    <property type="protein sequence ID" value="BAI62386.1"/>
    <property type="molecule type" value="Genomic_DNA"/>
</dbReference>
<keyword evidence="2 4" id="KW-0238">DNA-binding</keyword>
<dbReference type="KEGG" id="mpd:MCP_2314"/>
<dbReference type="SUPFAM" id="SSF48498">
    <property type="entry name" value="Tetracyclin repressor-like, C-terminal domain"/>
    <property type="match status" value="1"/>
</dbReference>
<dbReference type="STRING" id="304371.MCP_2314"/>
<dbReference type="GO" id="GO:0000976">
    <property type="term" value="F:transcription cis-regulatory region binding"/>
    <property type="evidence" value="ECO:0007669"/>
    <property type="project" value="TreeGrafter"/>
</dbReference>
<dbReference type="Proteomes" id="UP000001882">
    <property type="component" value="Chromosome"/>
</dbReference>
<feature type="DNA-binding region" description="H-T-H motif" evidence="4">
    <location>
        <begin position="35"/>
        <end position="54"/>
    </location>
</feature>
<keyword evidence="1" id="KW-0805">Transcription regulation</keyword>
<dbReference type="GeneID" id="8682116"/>
<reference evidence="6 7" key="2">
    <citation type="journal article" date="2008" name="Int. J. Syst. Evol. Microbiol.">
        <title>Methanocella paludicola gen. nov., sp. nov., a methane-producing archaeon, the first isolate of the lineage 'Rice Cluster I', and proposal of the new archaeal order Methanocellales ord. nov.</title>
        <authorList>
            <person name="Sakai S."/>
            <person name="Imachi H."/>
            <person name="Hanada S."/>
            <person name="Ohashi A."/>
            <person name="Harada H."/>
            <person name="Kamagata Y."/>
        </authorList>
    </citation>
    <scope>NUCLEOTIDE SEQUENCE [LARGE SCALE GENOMIC DNA]</scope>
    <source>
        <strain evidence="7">DSM 17711 / JCM 13418 / NBRC 101707 / SANAE</strain>
    </source>
</reference>
<evidence type="ECO:0000256" key="3">
    <source>
        <dbReference type="ARBA" id="ARBA00023163"/>
    </source>
</evidence>
<dbReference type="eggNOG" id="arCOG02644">
    <property type="taxonomic scope" value="Archaea"/>
</dbReference>
<gene>
    <name evidence="6" type="ordered locus">MCP_2314</name>
</gene>
<dbReference type="GO" id="GO:0003700">
    <property type="term" value="F:DNA-binding transcription factor activity"/>
    <property type="evidence" value="ECO:0007669"/>
    <property type="project" value="TreeGrafter"/>
</dbReference>
<dbReference type="InterPro" id="IPR001647">
    <property type="entry name" value="HTH_TetR"/>
</dbReference>
<dbReference type="PRINTS" id="PR00455">
    <property type="entry name" value="HTHTETR"/>
</dbReference>
<sequence length="211" mass="24138">MPIQDRRKREKEQRETSILDAAEKLFIKKGFEGTSMDDIAAAVELSKPAIYRYFANKEELYLAVAYRSVGIVCAMMEEYVEKGITGLEKAYATGRAFYDFYLKYPDQYRLMMNLSYVGSAGQDSPYMKKIREATGGNLKLMCRAIDAGKKDGTLRSDFDTLMTAVYFMESLSTALEVSPGHKRLLLLKGHSHRDYVEHSMELMLHSIKKYD</sequence>
<evidence type="ECO:0000256" key="2">
    <source>
        <dbReference type="ARBA" id="ARBA00023125"/>
    </source>
</evidence>
<dbReference type="InterPro" id="IPR036271">
    <property type="entry name" value="Tet_transcr_reg_TetR-rel_C_sf"/>
</dbReference>
<dbReference type="InterPro" id="IPR023772">
    <property type="entry name" value="DNA-bd_HTH_TetR-type_CS"/>
</dbReference>
<reference evidence="7" key="3">
    <citation type="journal article" date="2011" name="PLoS ONE">
        <title>Genome sequence of a mesophilic hydrogenotrophic methanogen Methanocella paludicola, the first cultivated representative of the order Methanocellales.</title>
        <authorList>
            <person name="Sakai S."/>
            <person name="Takaki Y."/>
            <person name="Shimamura S."/>
            <person name="Sekine M."/>
            <person name="Tajima T."/>
            <person name="Kosugi H."/>
            <person name="Ichikawa N."/>
            <person name="Tasumi E."/>
            <person name="Hiraki A.T."/>
            <person name="Shimizu A."/>
            <person name="Kato Y."/>
            <person name="Nishiko R."/>
            <person name="Mori K."/>
            <person name="Fujita N."/>
            <person name="Imachi H."/>
            <person name="Takai K."/>
        </authorList>
    </citation>
    <scope>NUCLEOTIDE SEQUENCE [LARGE SCALE GENOMIC DNA]</scope>
    <source>
        <strain evidence="7">DSM 17711 / JCM 13418 / NBRC 101707 / SANAE</strain>
    </source>
</reference>
<evidence type="ECO:0000256" key="4">
    <source>
        <dbReference type="PROSITE-ProRule" id="PRU00335"/>
    </source>
</evidence>
<dbReference type="PROSITE" id="PS50977">
    <property type="entry name" value="HTH_TETR_2"/>
    <property type="match status" value="1"/>
</dbReference>
<keyword evidence="3" id="KW-0804">Transcription</keyword>
<dbReference type="OrthoDB" id="135877at2157"/>
<keyword evidence="7" id="KW-1185">Reference proteome</keyword>
<dbReference type="Gene3D" id="1.10.357.10">
    <property type="entry name" value="Tetracycline Repressor, domain 2"/>
    <property type="match status" value="1"/>
</dbReference>
<dbReference type="PANTHER" id="PTHR30055:SF234">
    <property type="entry name" value="HTH-TYPE TRANSCRIPTIONAL REGULATOR BETI"/>
    <property type="match status" value="1"/>
</dbReference>
<evidence type="ECO:0000256" key="1">
    <source>
        <dbReference type="ARBA" id="ARBA00023015"/>
    </source>
</evidence>
<reference evidence="6 7" key="1">
    <citation type="journal article" date="2007" name="Appl. Environ. Microbiol.">
        <title>Isolation of key methanogens for global methane emission from rice paddy fields: a novel isolate affiliated with the clone cluster rice cluster I.</title>
        <authorList>
            <person name="Sakai S."/>
            <person name="Imachi H."/>
            <person name="Sekiguchi Y."/>
            <person name="Ohashi A."/>
            <person name="Harada H."/>
            <person name="Kamagata Y."/>
        </authorList>
    </citation>
    <scope>NUCLEOTIDE SEQUENCE [LARGE SCALE GENOMIC DNA]</scope>
    <source>
        <strain evidence="7">DSM 17711 / JCM 13418 / NBRC 101707 / SANAE</strain>
    </source>
</reference>
<accession>D1Z114</accession>
<dbReference type="FunFam" id="1.10.10.60:FF:000141">
    <property type="entry name" value="TetR family transcriptional regulator"/>
    <property type="match status" value="1"/>
</dbReference>
<evidence type="ECO:0000313" key="7">
    <source>
        <dbReference type="Proteomes" id="UP000001882"/>
    </source>
</evidence>
<dbReference type="PROSITE" id="PS01081">
    <property type="entry name" value="HTH_TETR_1"/>
    <property type="match status" value="1"/>
</dbReference>
<dbReference type="RefSeq" id="WP_012901060.1">
    <property type="nucleotide sequence ID" value="NC_013665.1"/>
</dbReference>
<proteinExistence type="predicted"/>
<dbReference type="Pfam" id="PF00440">
    <property type="entry name" value="TetR_N"/>
    <property type="match status" value="1"/>
</dbReference>
<dbReference type="SUPFAM" id="SSF46689">
    <property type="entry name" value="Homeodomain-like"/>
    <property type="match status" value="1"/>
</dbReference>
<evidence type="ECO:0000259" key="5">
    <source>
        <dbReference type="PROSITE" id="PS50977"/>
    </source>
</evidence>
<dbReference type="Gene3D" id="1.10.10.60">
    <property type="entry name" value="Homeodomain-like"/>
    <property type="match status" value="1"/>
</dbReference>
<organism evidence="6 7">
    <name type="scientific">Methanocella paludicola (strain DSM 17711 / JCM 13418 / NBRC 101707 / SANAE)</name>
    <dbReference type="NCBI Taxonomy" id="304371"/>
    <lineage>
        <taxon>Archaea</taxon>
        <taxon>Methanobacteriati</taxon>
        <taxon>Methanobacteriota</taxon>
        <taxon>Stenosarchaea group</taxon>
        <taxon>Methanomicrobia</taxon>
        <taxon>Methanocellales</taxon>
        <taxon>Methanocellaceae</taxon>
        <taxon>Methanocella</taxon>
    </lineage>
</organism>
<name>D1Z114_METPS</name>
<evidence type="ECO:0000313" key="6">
    <source>
        <dbReference type="EMBL" id="BAI62386.1"/>
    </source>
</evidence>
<protein>
    <submittedName>
        <fullName evidence="6">TetR family transcriptional regulator</fullName>
    </submittedName>
</protein>